<keyword evidence="2 5" id="KW-0238">DNA-binding</keyword>
<dbReference type="SMART" id="SM00342">
    <property type="entry name" value="HTH_ARAC"/>
    <property type="match status" value="1"/>
</dbReference>
<organism evidence="5 6">
    <name type="scientific">Variovorax beijingensis</name>
    <dbReference type="NCBI Taxonomy" id="2496117"/>
    <lineage>
        <taxon>Bacteria</taxon>
        <taxon>Pseudomonadati</taxon>
        <taxon>Pseudomonadota</taxon>
        <taxon>Betaproteobacteria</taxon>
        <taxon>Burkholderiales</taxon>
        <taxon>Comamonadaceae</taxon>
        <taxon>Variovorax</taxon>
    </lineage>
</organism>
<dbReference type="Gene3D" id="1.10.10.60">
    <property type="entry name" value="Homeodomain-like"/>
    <property type="match status" value="1"/>
</dbReference>
<dbReference type="AlphaFoldDB" id="A0A561BAY1"/>
<sequence length="329" mass="35127">MSAAPGVDASPLYRRRVFRSTNPQEARAVHGRWIADHELRIGQGKVDASLCALPLRSVRMLLIRYGPEAEILSPAFEDFSLIQIPLSGSADIVCDGQALSLGSGQSALLSPRHALRVRWSPGSEQLLLRVPHGLLRATASDTGLGPDAASGAPPWPAPLAVIDRVDGARWRPIVQSLIALGPSTEGARGAHPAWERHCETGLALFLLTLASEQAGADLAAPCGHGGVLKAAGRYIQANLASPIALGDVAQAAGVSERTLHTHVTRAFGVRPMAWLRLQRLDAARAQLRRGDAHSIAEVALRCGFTHLGRFSAYYRERFGELPSETQASP</sequence>
<dbReference type="GO" id="GO:0003700">
    <property type="term" value="F:DNA-binding transcription factor activity"/>
    <property type="evidence" value="ECO:0007669"/>
    <property type="project" value="InterPro"/>
</dbReference>
<dbReference type="PROSITE" id="PS01124">
    <property type="entry name" value="HTH_ARAC_FAMILY_2"/>
    <property type="match status" value="1"/>
</dbReference>
<dbReference type="Pfam" id="PF12833">
    <property type="entry name" value="HTH_18"/>
    <property type="match status" value="1"/>
</dbReference>
<feature type="domain" description="HTH araC/xylS-type" evidence="4">
    <location>
        <begin position="229"/>
        <end position="328"/>
    </location>
</feature>
<dbReference type="PROSITE" id="PS00041">
    <property type="entry name" value="HTH_ARAC_FAMILY_1"/>
    <property type="match status" value="1"/>
</dbReference>
<keyword evidence="1" id="KW-0805">Transcription regulation</keyword>
<keyword evidence="3" id="KW-0804">Transcription</keyword>
<dbReference type="InterPro" id="IPR009057">
    <property type="entry name" value="Homeodomain-like_sf"/>
</dbReference>
<evidence type="ECO:0000256" key="3">
    <source>
        <dbReference type="ARBA" id="ARBA00023163"/>
    </source>
</evidence>
<evidence type="ECO:0000256" key="1">
    <source>
        <dbReference type="ARBA" id="ARBA00023015"/>
    </source>
</evidence>
<dbReference type="InterPro" id="IPR018060">
    <property type="entry name" value="HTH_AraC"/>
</dbReference>
<dbReference type="Proteomes" id="UP000319722">
    <property type="component" value="Unassembled WGS sequence"/>
</dbReference>
<dbReference type="EMBL" id="VIVL01000014">
    <property type="protein sequence ID" value="TWD75970.1"/>
    <property type="molecule type" value="Genomic_DNA"/>
</dbReference>
<dbReference type="PANTHER" id="PTHR46796">
    <property type="entry name" value="HTH-TYPE TRANSCRIPTIONAL ACTIVATOR RHAS-RELATED"/>
    <property type="match status" value="1"/>
</dbReference>
<dbReference type="InterPro" id="IPR018062">
    <property type="entry name" value="HTH_AraC-typ_CS"/>
</dbReference>
<evidence type="ECO:0000256" key="2">
    <source>
        <dbReference type="ARBA" id="ARBA00023125"/>
    </source>
</evidence>
<proteinExistence type="predicted"/>
<evidence type="ECO:0000313" key="5">
    <source>
        <dbReference type="EMBL" id="TWD75970.1"/>
    </source>
</evidence>
<comment type="caution">
    <text evidence="5">The sequence shown here is derived from an EMBL/GenBank/DDBJ whole genome shotgun (WGS) entry which is preliminary data.</text>
</comment>
<dbReference type="Pfam" id="PF14525">
    <property type="entry name" value="AraC_binding_2"/>
    <property type="match status" value="1"/>
</dbReference>
<evidence type="ECO:0000259" key="4">
    <source>
        <dbReference type="PROSITE" id="PS01124"/>
    </source>
</evidence>
<dbReference type="GO" id="GO:0043565">
    <property type="term" value="F:sequence-specific DNA binding"/>
    <property type="evidence" value="ECO:0007669"/>
    <property type="project" value="InterPro"/>
</dbReference>
<protein>
    <submittedName>
        <fullName evidence="5">AraC-like DNA-binding protein</fullName>
    </submittedName>
</protein>
<accession>A0A561BAY1</accession>
<dbReference type="PANTHER" id="PTHR46796:SF6">
    <property type="entry name" value="ARAC SUBFAMILY"/>
    <property type="match status" value="1"/>
</dbReference>
<name>A0A561BAY1_9BURK</name>
<dbReference type="InterPro" id="IPR050204">
    <property type="entry name" value="AraC_XylS_family_regulators"/>
</dbReference>
<reference evidence="5 6" key="1">
    <citation type="submission" date="2019-06" db="EMBL/GenBank/DDBJ databases">
        <title>Sorghum-associated microbial communities from plants grown in Nebraska, USA.</title>
        <authorList>
            <person name="Schachtman D."/>
        </authorList>
    </citation>
    <scope>NUCLEOTIDE SEQUENCE [LARGE SCALE GENOMIC DNA]</scope>
    <source>
        <strain evidence="5 6">T529</strain>
    </source>
</reference>
<dbReference type="InterPro" id="IPR035418">
    <property type="entry name" value="AraC-bd_2"/>
</dbReference>
<evidence type="ECO:0000313" key="6">
    <source>
        <dbReference type="Proteomes" id="UP000319722"/>
    </source>
</evidence>
<dbReference type="SUPFAM" id="SSF46689">
    <property type="entry name" value="Homeodomain-like"/>
    <property type="match status" value="2"/>
</dbReference>
<dbReference type="OrthoDB" id="185346at2"/>
<gene>
    <name evidence="5" type="ORF">FB547_11441</name>
</gene>
<dbReference type="RefSeq" id="WP_093300005.1">
    <property type="nucleotide sequence ID" value="NZ_VIVL01000014.1"/>
</dbReference>